<organism evidence="1">
    <name type="scientific">Cacopsylla melanoneura</name>
    <dbReference type="NCBI Taxonomy" id="428564"/>
    <lineage>
        <taxon>Eukaryota</taxon>
        <taxon>Metazoa</taxon>
        <taxon>Ecdysozoa</taxon>
        <taxon>Arthropoda</taxon>
        <taxon>Hexapoda</taxon>
        <taxon>Insecta</taxon>
        <taxon>Pterygota</taxon>
        <taxon>Neoptera</taxon>
        <taxon>Paraneoptera</taxon>
        <taxon>Hemiptera</taxon>
        <taxon>Sternorrhyncha</taxon>
        <taxon>Psylloidea</taxon>
        <taxon>Psyllidae</taxon>
        <taxon>Psyllinae</taxon>
        <taxon>Cacopsylla</taxon>
    </lineage>
</organism>
<reference evidence="1" key="1">
    <citation type="submission" date="2021-05" db="EMBL/GenBank/DDBJ databases">
        <authorList>
            <person name="Alioto T."/>
            <person name="Alioto T."/>
            <person name="Gomez Garrido J."/>
        </authorList>
    </citation>
    <scope>NUCLEOTIDE SEQUENCE</scope>
</reference>
<name>A0A8D8TKD5_9HEMI</name>
<proteinExistence type="predicted"/>
<protein>
    <submittedName>
        <fullName evidence="1">Uncharacterized protein</fullName>
    </submittedName>
</protein>
<sequence>MSSGLMKILFLKRCLPMRRTETGTVEIFPYKPMYFSKLECNSVNCIENEVFSLPSLRTISYSNLTRYFSKLECKNVRLNLKYLEKFSWTLILFNLIELFY</sequence>
<dbReference type="EMBL" id="HBUF01279156">
    <property type="protein sequence ID" value="CAG6686966.1"/>
    <property type="molecule type" value="Transcribed_RNA"/>
</dbReference>
<evidence type="ECO:0000313" key="1">
    <source>
        <dbReference type="EMBL" id="CAG6686966.1"/>
    </source>
</evidence>
<accession>A0A8D8TKD5</accession>
<dbReference type="AlphaFoldDB" id="A0A8D8TKD5"/>